<accession>A0A919JB15</accession>
<dbReference type="PANTHER" id="PTHR34378:SF1">
    <property type="entry name" value="GLUTAMATE--CYSTEINE LIGASE, CHLOROPLASTIC"/>
    <property type="match status" value="1"/>
</dbReference>
<dbReference type="InterPro" id="IPR035434">
    <property type="entry name" value="GCL_bact_plant"/>
</dbReference>
<evidence type="ECO:0000256" key="1">
    <source>
        <dbReference type="ARBA" id="ARBA00022598"/>
    </source>
</evidence>
<dbReference type="PANTHER" id="PTHR34378">
    <property type="entry name" value="GLUTAMATE--CYSTEINE LIGASE, CHLOROPLASTIC"/>
    <property type="match status" value="1"/>
</dbReference>
<evidence type="ECO:0000313" key="5">
    <source>
        <dbReference type="EMBL" id="GIE15984.1"/>
    </source>
</evidence>
<keyword evidence="1 5" id="KW-0436">Ligase</keyword>
<keyword evidence="2" id="KW-0547">Nucleotide-binding</keyword>
<keyword evidence="3" id="KW-0067">ATP-binding</keyword>
<evidence type="ECO:0000256" key="3">
    <source>
        <dbReference type="ARBA" id="ARBA00022840"/>
    </source>
</evidence>
<reference evidence="5" key="1">
    <citation type="submission" date="2021-01" db="EMBL/GenBank/DDBJ databases">
        <title>Whole genome shotgun sequence of Actinoplanes ferrugineus NBRC 15555.</title>
        <authorList>
            <person name="Komaki H."/>
            <person name="Tamura T."/>
        </authorList>
    </citation>
    <scope>NUCLEOTIDE SEQUENCE</scope>
    <source>
        <strain evidence="5">NBRC 15555</strain>
    </source>
</reference>
<evidence type="ECO:0000313" key="6">
    <source>
        <dbReference type="Proteomes" id="UP000598174"/>
    </source>
</evidence>
<name>A0A919JB15_9ACTN</name>
<evidence type="ECO:0000256" key="2">
    <source>
        <dbReference type="ARBA" id="ARBA00022741"/>
    </source>
</evidence>
<sequence>MTEQAAELLIAHRAFATAPPGFVGAALDLPARTPPAPTPPAPTSPAGRVRLRHGFLAPHGPHTAVLSGPPSPGLDICLARMTEDLELARPLLAGPGAPVPDTAGIRIGLEAGLEGGGPLGLSRRWTLAHTLAPVLAAAFANTPGAGWRSVRQATRRHLPVLPPGAPRAAWMTYAMDAPDPRGRTLRARYRAEAGPDAPGLTRHLRSLRPPVAARGHLEIDVADHQPGAGWRIPVTIVATLLDDPRAALEASAATAPLIGEPRLWERAARDALTDPLLATAARDCFIAAYAALARQGAPRALRDAVADYLERYVLRSRTPADDILDRAAAQA</sequence>
<protein>
    <submittedName>
        <fullName evidence="5">Glutamate--cysteine ligase EgtA</fullName>
    </submittedName>
</protein>
<gene>
    <name evidence="5" type="primary">egtA</name>
    <name evidence="5" type="ORF">Afe05nite_78240</name>
</gene>
<dbReference type="InterPro" id="IPR006336">
    <property type="entry name" value="GCS2"/>
</dbReference>
<dbReference type="Proteomes" id="UP000598174">
    <property type="component" value="Unassembled WGS sequence"/>
</dbReference>
<comment type="caution">
    <text evidence="5">The sequence shown here is derived from an EMBL/GenBank/DDBJ whole genome shotgun (WGS) entry which is preliminary data.</text>
</comment>
<dbReference type="Pfam" id="PF04107">
    <property type="entry name" value="GCS2"/>
    <property type="match status" value="1"/>
</dbReference>
<keyword evidence="6" id="KW-1185">Reference proteome</keyword>
<proteinExistence type="predicted"/>
<dbReference type="Gene3D" id="3.30.590.20">
    <property type="match status" value="1"/>
</dbReference>
<dbReference type="EMBL" id="BOMM01000075">
    <property type="protein sequence ID" value="GIE15984.1"/>
    <property type="molecule type" value="Genomic_DNA"/>
</dbReference>
<organism evidence="5 6">
    <name type="scientific">Paractinoplanes ferrugineus</name>
    <dbReference type="NCBI Taxonomy" id="113564"/>
    <lineage>
        <taxon>Bacteria</taxon>
        <taxon>Bacillati</taxon>
        <taxon>Actinomycetota</taxon>
        <taxon>Actinomycetes</taxon>
        <taxon>Micromonosporales</taxon>
        <taxon>Micromonosporaceae</taxon>
        <taxon>Paractinoplanes</taxon>
    </lineage>
</organism>
<evidence type="ECO:0000256" key="4">
    <source>
        <dbReference type="ARBA" id="ARBA00048819"/>
    </source>
</evidence>
<dbReference type="GO" id="GO:0004357">
    <property type="term" value="F:glutamate-cysteine ligase activity"/>
    <property type="evidence" value="ECO:0007669"/>
    <property type="project" value="UniProtKB-EC"/>
</dbReference>
<dbReference type="GO" id="GO:0006750">
    <property type="term" value="P:glutathione biosynthetic process"/>
    <property type="evidence" value="ECO:0007669"/>
    <property type="project" value="InterPro"/>
</dbReference>
<dbReference type="GO" id="GO:0005524">
    <property type="term" value="F:ATP binding"/>
    <property type="evidence" value="ECO:0007669"/>
    <property type="project" value="UniProtKB-KW"/>
</dbReference>
<comment type="catalytic activity">
    <reaction evidence="4">
        <text>L-cysteine + L-glutamate + ATP = gamma-L-glutamyl-L-cysteine + ADP + phosphate + H(+)</text>
        <dbReference type="Rhea" id="RHEA:13285"/>
        <dbReference type="ChEBI" id="CHEBI:15378"/>
        <dbReference type="ChEBI" id="CHEBI:29985"/>
        <dbReference type="ChEBI" id="CHEBI:30616"/>
        <dbReference type="ChEBI" id="CHEBI:35235"/>
        <dbReference type="ChEBI" id="CHEBI:43474"/>
        <dbReference type="ChEBI" id="CHEBI:58173"/>
        <dbReference type="ChEBI" id="CHEBI:456216"/>
        <dbReference type="EC" id="6.3.2.2"/>
    </reaction>
</comment>
<dbReference type="AlphaFoldDB" id="A0A919JB15"/>